<evidence type="ECO:0000313" key="2">
    <source>
        <dbReference type="EMBL" id="KAI0301865.1"/>
    </source>
</evidence>
<accession>A0AAD4M728</accession>
<reference evidence="2" key="1">
    <citation type="journal article" date="2022" name="New Phytol.">
        <title>Evolutionary transition to the ectomycorrhizal habit in the genomes of a hyperdiverse lineage of mushroom-forming fungi.</title>
        <authorList>
            <person name="Looney B."/>
            <person name="Miyauchi S."/>
            <person name="Morin E."/>
            <person name="Drula E."/>
            <person name="Courty P.E."/>
            <person name="Kohler A."/>
            <person name="Kuo A."/>
            <person name="LaButti K."/>
            <person name="Pangilinan J."/>
            <person name="Lipzen A."/>
            <person name="Riley R."/>
            <person name="Andreopoulos W."/>
            <person name="He G."/>
            <person name="Johnson J."/>
            <person name="Nolan M."/>
            <person name="Tritt A."/>
            <person name="Barry K.W."/>
            <person name="Grigoriev I.V."/>
            <person name="Nagy L.G."/>
            <person name="Hibbett D."/>
            <person name="Henrissat B."/>
            <person name="Matheny P.B."/>
            <person name="Labbe J."/>
            <person name="Martin F.M."/>
        </authorList>
    </citation>
    <scope>NUCLEOTIDE SEQUENCE</scope>
    <source>
        <strain evidence="2">BPL690</strain>
    </source>
</reference>
<sequence length="74" mass="8195">MALTGGQNKITVALIVAQQVIAIYLFESTHIRSCSTTCYLPIFKSWPRPNTCNLHTGSDPSKSLPNVRSPHRIL</sequence>
<organism evidence="2 3">
    <name type="scientific">Multifurca ochricompacta</name>
    <dbReference type="NCBI Taxonomy" id="376703"/>
    <lineage>
        <taxon>Eukaryota</taxon>
        <taxon>Fungi</taxon>
        <taxon>Dikarya</taxon>
        <taxon>Basidiomycota</taxon>
        <taxon>Agaricomycotina</taxon>
        <taxon>Agaricomycetes</taxon>
        <taxon>Russulales</taxon>
        <taxon>Russulaceae</taxon>
        <taxon>Multifurca</taxon>
    </lineage>
</organism>
<keyword evidence="3" id="KW-1185">Reference proteome</keyword>
<gene>
    <name evidence="2" type="ORF">B0F90DRAFT_256917</name>
</gene>
<protein>
    <submittedName>
        <fullName evidence="2">Uncharacterized protein</fullName>
    </submittedName>
</protein>
<dbReference type="AlphaFoldDB" id="A0AAD4M728"/>
<evidence type="ECO:0000313" key="3">
    <source>
        <dbReference type="Proteomes" id="UP001203297"/>
    </source>
</evidence>
<evidence type="ECO:0000256" key="1">
    <source>
        <dbReference type="SAM" id="MobiDB-lite"/>
    </source>
</evidence>
<name>A0AAD4M728_9AGAM</name>
<comment type="caution">
    <text evidence="2">The sequence shown here is derived from an EMBL/GenBank/DDBJ whole genome shotgun (WGS) entry which is preliminary data.</text>
</comment>
<dbReference type="EMBL" id="WTXG01000012">
    <property type="protein sequence ID" value="KAI0301865.1"/>
    <property type="molecule type" value="Genomic_DNA"/>
</dbReference>
<feature type="region of interest" description="Disordered" evidence="1">
    <location>
        <begin position="55"/>
        <end position="74"/>
    </location>
</feature>
<proteinExistence type="predicted"/>
<feature type="compositionally biased region" description="Polar residues" evidence="1">
    <location>
        <begin position="55"/>
        <end position="66"/>
    </location>
</feature>
<dbReference type="Proteomes" id="UP001203297">
    <property type="component" value="Unassembled WGS sequence"/>
</dbReference>